<dbReference type="AlphaFoldDB" id="A0A518B1S3"/>
<evidence type="ECO:0000256" key="4">
    <source>
        <dbReference type="ARBA" id="ARBA00023136"/>
    </source>
</evidence>
<dbReference type="OrthoDB" id="276698at2"/>
<organism evidence="6 7">
    <name type="scientific">Kolteria novifilia</name>
    <dbReference type="NCBI Taxonomy" id="2527975"/>
    <lineage>
        <taxon>Bacteria</taxon>
        <taxon>Pseudomonadati</taxon>
        <taxon>Planctomycetota</taxon>
        <taxon>Planctomycetia</taxon>
        <taxon>Kolteriales</taxon>
        <taxon>Kolteriaceae</taxon>
        <taxon>Kolteria</taxon>
    </lineage>
</organism>
<dbReference type="KEGG" id="knv:Pan216_17830"/>
<evidence type="ECO:0000256" key="5">
    <source>
        <dbReference type="SAM" id="Phobius"/>
    </source>
</evidence>
<evidence type="ECO:0000256" key="3">
    <source>
        <dbReference type="ARBA" id="ARBA00022989"/>
    </source>
</evidence>
<keyword evidence="4 5" id="KW-0472">Membrane</keyword>
<evidence type="ECO:0000256" key="1">
    <source>
        <dbReference type="ARBA" id="ARBA00004141"/>
    </source>
</evidence>
<feature type="transmembrane region" description="Helical" evidence="5">
    <location>
        <begin position="28"/>
        <end position="48"/>
    </location>
</feature>
<keyword evidence="7" id="KW-1185">Reference proteome</keyword>
<sequence length="201" mass="22287">MGFDIFFGIILLLGAFHGYRKGFANQVIQLSGIILGVVFSQPLAKALLPLADKYATAIPSPLRLPALSLASILTIWLLFTFVFSLMLMAYRKKVFGDNKPSSGDRFFGIGVGLAQASFFVLVGVFCVDHAPGIVRDMDLFKTQYDSSQVIETANRYHVVDQLIETKEVQQVRQSIGQIVHYYSDEADDMTENVASDLPTLR</sequence>
<dbReference type="Pfam" id="PF02674">
    <property type="entry name" value="Colicin_V"/>
    <property type="match status" value="1"/>
</dbReference>
<dbReference type="Proteomes" id="UP000317093">
    <property type="component" value="Chromosome"/>
</dbReference>
<dbReference type="GO" id="GO:0009403">
    <property type="term" value="P:toxin biosynthetic process"/>
    <property type="evidence" value="ECO:0007669"/>
    <property type="project" value="InterPro"/>
</dbReference>
<proteinExistence type="predicted"/>
<feature type="transmembrane region" description="Helical" evidence="5">
    <location>
        <begin position="69"/>
        <end position="90"/>
    </location>
</feature>
<name>A0A518B1S3_9BACT</name>
<comment type="subcellular location">
    <subcellularLocation>
        <location evidence="1">Membrane</location>
        <topology evidence="1">Multi-pass membrane protein</topology>
    </subcellularLocation>
</comment>
<dbReference type="RefSeq" id="WP_145257527.1">
    <property type="nucleotide sequence ID" value="NZ_CP036279.1"/>
</dbReference>
<evidence type="ECO:0000256" key="2">
    <source>
        <dbReference type="ARBA" id="ARBA00022692"/>
    </source>
</evidence>
<dbReference type="EMBL" id="CP036279">
    <property type="protein sequence ID" value="QDU60930.1"/>
    <property type="molecule type" value="Genomic_DNA"/>
</dbReference>
<keyword evidence="2 5" id="KW-0812">Transmembrane</keyword>
<dbReference type="GO" id="GO:0016020">
    <property type="term" value="C:membrane"/>
    <property type="evidence" value="ECO:0007669"/>
    <property type="project" value="UniProtKB-SubCell"/>
</dbReference>
<feature type="transmembrane region" description="Helical" evidence="5">
    <location>
        <begin position="106"/>
        <end position="127"/>
    </location>
</feature>
<accession>A0A518B1S3</accession>
<reference evidence="6 7" key="1">
    <citation type="submission" date="2019-02" db="EMBL/GenBank/DDBJ databases">
        <title>Deep-cultivation of Planctomycetes and their phenomic and genomic characterization uncovers novel biology.</title>
        <authorList>
            <person name="Wiegand S."/>
            <person name="Jogler M."/>
            <person name="Boedeker C."/>
            <person name="Pinto D."/>
            <person name="Vollmers J."/>
            <person name="Rivas-Marin E."/>
            <person name="Kohn T."/>
            <person name="Peeters S.H."/>
            <person name="Heuer A."/>
            <person name="Rast P."/>
            <person name="Oberbeckmann S."/>
            <person name="Bunk B."/>
            <person name="Jeske O."/>
            <person name="Meyerdierks A."/>
            <person name="Storesund J.E."/>
            <person name="Kallscheuer N."/>
            <person name="Luecker S."/>
            <person name="Lage O.M."/>
            <person name="Pohl T."/>
            <person name="Merkel B.J."/>
            <person name="Hornburger P."/>
            <person name="Mueller R.-W."/>
            <person name="Bruemmer F."/>
            <person name="Labrenz M."/>
            <person name="Spormann A.M."/>
            <person name="Op den Camp H."/>
            <person name="Overmann J."/>
            <person name="Amann R."/>
            <person name="Jetten M.S.M."/>
            <person name="Mascher T."/>
            <person name="Medema M.H."/>
            <person name="Devos D.P."/>
            <person name="Kaster A.-K."/>
            <person name="Ovreas L."/>
            <person name="Rohde M."/>
            <person name="Galperin M.Y."/>
            <person name="Jogler C."/>
        </authorList>
    </citation>
    <scope>NUCLEOTIDE SEQUENCE [LARGE SCALE GENOMIC DNA]</scope>
    <source>
        <strain evidence="6 7">Pan216</strain>
    </source>
</reference>
<evidence type="ECO:0000313" key="7">
    <source>
        <dbReference type="Proteomes" id="UP000317093"/>
    </source>
</evidence>
<keyword evidence="3 5" id="KW-1133">Transmembrane helix</keyword>
<evidence type="ECO:0000313" key="6">
    <source>
        <dbReference type="EMBL" id="QDU60930.1"/>
    </source>
</evidence>
<protein>
    <submittedName>
        <fullName evidence="6">Colicin V production protein</fullName>
    </submittedName>
</protein>
<dbReference type="InterPro" id="IPR003825">
    <property type="entry name" value="Colicin-V_CvpA"/>
</dbReference>
<gene>
    <name evidence="6" type="ORF">Pan216_17830</name>
</gene>